<dbReference type="PANTHER" id="PTHR11486">
    <property type="entry name" value="FIBROBLAST GROWTH FACTOR"/>
    <property type="match status" value="1"/>
</dbReference>
<comment type="caution">
    <text evidence="4">The sequence shown here is derived from an EMBL/GenBank/DDBJ whole genome shotgun (WGS) entry which is preliminary data.</text>
</comment>
<evidence type="ECO:0000313" key="5">
    <source>
        <dbReference type="Proteomes" id="UP000225706"/>
    </source>
</evidence>
<dbReference type="AlphaFoldDB" id="A0A2B4T120"/>
<feature type="region of interest" description="Disordered" evidence="2">
    <location>
        <begin position="203"/>
        <end position="228"/>
    </location>
</feature>
<evidence type="ECO:0000256" key="2">
    <source>
        <dbReference type="SAM" id="MobiDB-lite"/>
    </source>
</evidence>
<accession>A0A2B4T120</accession>
<dbReference type="Proteomes" id="UP000225706">
    <property type="component" value="Unassembled WGS sequence"/>
</dbReference>
<dbReference type="Pfam" id="PF00167">
    <property type="entry name" value="FGF"/>
    <property type="match status" value="1"/>
</dbReference>
<protein>
    <submittedName>
        <fullName evidence="4">Fibroblast growth factor 1</fullName>
    </submittedName>
</protein>
<evidence type="ECO:0000313" key="4">
    <source>
        <dbReference type="EMBL" id="PFX34347.1"/>
    </source>
</evidence>
<comment type="similarity">
    <text evidence="1">Belongs to the heparin-binding growth factors family.</text>
</comment>
<feature type="signal peptide" evidence="3">
    <location>
        <begin position="1"/>
        <end position="26"/>
    </location>
</feature>
<dbReference type="InterPro" id="IPR008996">
    <property type="entry name" value="IL1/FGF"/>
</dbReference>
<reference evidence="5" key="1">
    <citation type="journal article" date="2017" name="bioRxiv">
        <title>Comparative analysis of the genomes of Stylophora pistillata and Acropora digitifera provides evidence for extensive differences between species of corals.</title>
        <authorList>
            <person name="Voolstra C.R."/>
            <person name="Li Y."/>
            <person name="Liew Y.J."/>
            <person name="Baumgarten S."/>
            <person name="Zoccola D."/>
            <person name="Flot J.-F."/>
            <person name="Tambutte S."/>
            <person name="Allemand D."/>
            <person name="Aranda M."/>
        </authorList>
    </citation>
    <scope>NUCLEOTIDE SEQUENCE [LARGE SCALE GENOMIC DNA]</scope>
</reference>
<dbReference type="CDD" id="cd00058">
    <property type="entry name" value="beta-trefoil_FGF"/>
    <property type="match status" value="1"/>
</dbReference>
<dbReference type="OrthoDB" id="5960247at2759"/>
<dbReference type="EMBL" id="LSMT01000005">
    <property type="protein sequence ID" value="PFX34347.1"/>
    <property type="molecule type" value="Genomic_DNA"/>
</dbReference>
<dbReference type="InterPro" id="IPR002209">
    <property type="entry name" value="Fibroblast_GF_fam"/>
</dbReference>
<dbReference type="GO" id="GO:0008083">
    <property type="term" value="F:growth factor activity"/>
    <property type="evidence" value="ECO:0007669"/>
    <property type="project" value="InterPro"/>
</dbReference>
<sequence>MSLSNVVRRTVVLFILVLSNTSLSSANQHSARKNVNEVTTTRSQPKNPLLKTPQVDHELCKKPIFPILPPGWALPRSLWSVRAMMFLQILPDGTINGTLKFHEHAKLALEVVDNCSVRIKGVATERYLAMGVNGTLVSQIDPDRIRSIFRVQLQKEFFTFKNGEFFIALKHGGTTKKVRGNQNGRSNRRSTRFVLLDRTPRKRRFPSALGSPRMKDFEPKLFEGLQKR</sequence>
<gene>
    <name evidence="4" type="primary">FGF1</name>
    <name evidence="4" type="ORF">AWC38_SpisGene773</name>
</gene>
<name>A0A2B4T120_STYPI</name>
<evidence type="ECO:0000256" key="1">
    <source>
        <dbReference type="ARBA" id="ARBA00007936"/>
    </source>
</evidence>
<organism evidence="4 5">
    <name type="scientific">Stylophora pistillata</name>
    <name type="common">Smooth cauliflower coral</name>
    <dbReference type="NCBI Taxonomy" id="50429"/>
    <lineage>
        <taxon>Eukaryota</taxon>
        <taxon>Metazoa</taxon>
        <taxon>Cnidaria</taxon>
        <taxon>Anthozoa</taxon>
        <taxon>Hexacorallia</taxon>
        <taxon>Scleractinia</taxon>
        <taxon>Astrocoeniina</taxon>
        <taxon>Pocilloporidae</taxon>
        <taxon>Stylophora</taxon>
    </lineage>
</organism>
<dbReference type="SUPFAM" id="SSF50353">
    <property type="entry name" value="Cytokine"/>
    <property type="match status" value="1"/>
</dbReference>
<dbReference type="InterPro" id="IPR056378">
    <property type="entry name" value="Let-756-like_FGF"/>
</dbReference>
<evidence type="ECO:0000256" key="3">
    <source>
        <dbReference type="SAM" id="SignalP"/>
    </source>
</evidence>
<feature type="chain" id="PRO_5012270539" evidence="3">
    <location>
        <begin position="27"/>
        <end position="228"/>
    </location>
</feature>
<proteinExistence type="inferred from homology"/>
<keyword evidence="5" id="KW-1185">Reference proteome</keyword>
<dbReference type="Gene3D" id="2.80.10.50">
    <property type="match status" value="1"/>
</dbReference>
<keyword evidence="3" id="KW-0732">Signal</keyword>
<feature type="compositionally biased region" description="Basic and acidic residues" evidence="2">
    <location>
        <begin position="213"/>
        <end position="228"/>
    </location>
</feature>
<dbReference type="SMART" id="SM00442">
    <property type="entry name" value="FGF"/>
    <property type="match status" value="1"/>
</dbReference>